<name>A0A2U2NBN1_9BIFI</name>
<gene>
    <name evidence="1" type="ORF">DF196_03685</name>
</gene>
<dbReference type="RefSeq" id="WP_109056537.1">
    <property type="nucleotide sequence ID" value="NZ_QFFM01000005.1"/>
</dbReference>
<evidence type="ECO:0000313" key="1">
    <source>
        <dbReference type="EMBL" id="PWG66490.1"/>
    </source>
</evidence>
<keyword evidence="2" id="KW-1185">Reference proteome</keyword>
<dbReference type="Proteomes" id="UP000245876">
    <property type="component" value="Unassembled WGS sequence"/>
</dbReference>
<evidence type="ECO:0000313" key="2">
    <source>
        <dbReference type="Proteomes" id="UP000245876"/>
    </source>
</evidence>
<accession>A0A2U2NBN1</accession>
<protein>
    <submittedName>
        <fullName evidence="1">Uncharacterized protein</fullName>
    </submittedName>
</protein>
<organism evidence="1 2">
    <name type="scientific">Bifidobacterium callitrichidarum</name>
    <dbReference type="NCBI Taxonomy" id="2052941"/>
    <lineage>
        <taxon>Bacteria</taxon>
        <taxon>Bacillati</taxon>
        <taxon>Actinomycetota</taxon>
        <taxon>Actinomycetes</taxon>
        <taxon>Bifidobacteriales</taxon>
        <taxon>Bifidobacteriaceae</taxon>
        <taxon>Bifidobacterium</taxon>
    </lineage>
</organism>
<proteinExistence type="predicted"/>
<comment type="caution">
    <text evidence="1">The sequence shown here is derived from an EMBL/GenBank/DDBJ whole genome shotgun (WGS) entry which is preliminary data.</text>
</comment>
<dbReference type="EMBL" id="QFFM01000005">
    <property type="protein sequence ID" value="PWG66490.1"/>
    <property type="molecule type" value="Genomic_DNA"/>
</dbReference>
<sequence length="62" mass="6892">MDMMVSVIAVAVMALGYFAGTQHYLDSRADKLAKGGTLDRQNAKEVRELADKVDPNRYYPSI</sequence>
<dbReference type="AlphaFoldDB" id="A0A2U2NBN1"/>
<reference evidence="1 2" key="1">
    <citation type="journal article" date="2018" name="Int. J. Syst. Evol. Microbiol.">
        <title>Bifidobacterium callitrichidarum sp. nov. from the faeces of the emperor tamarin (Saguinus imperator).</title>
        <authorList>
            <person name="Modesto M."/>
            <person name="Michelini S."/>
            <person name="Sansosti M.C."/>
            <person name="De Filippo C."/>
            <person name="Cavalieri D."/>
            <person name="Qvirist L."/>
            <person name="Andlid T."/>
            <person name="Spiezio C."/>
            <person name="Sandri C."/>
            <person name="Pascarelli S."/>
            <person name="Sgorbati B."/>
            <person name="Mattarelli P."/>
        </authorList>
    </citation>
    <scope>NUCLEOTIDE SEQUENCE [LARGE SCALE GENOMIC DNA]</scope>
    <source>
        <strain evidence="1 2">TRI 5</strain>
    </source>
</reference>
<dbReference type="OrthoDB" id="9870303at2"/>